<proteinExistence type="predicted"/>
<dbReference type="Gene3D" id="3.40.50.10420">
    <property type="entry name" value="NagB/RpiA/CoA transferase-like"/>
    <property type="match status" value="1"/>
</dbReference>
<dbReference type="AlphaFoldDB" id="A0A6J7KML6"/>
<dbReference type="InterPro" id="IPR002698">
    <property type="entry name" value="FTHF_cligase"/>
</dbReference>
<dbReference type="InterPro" id="IPR024185">
    <property type="entry name" value="FTHF_cligase-like_sf"/>
</dbReference>
<accession>A0A6J7KML6</accession>
<organism evidence="1">
    <name type="scientific">freshwater metagenome</name>
    <dbReference type="NCBI Taxonomy" id="449393"/>
    <lineage>
        <taxon>unclassified sequences</taxon>
        <taxon>metagenomes</taxon>
        <taxon>ecological metagenomes</taxon>
    </lineage>
</organism>
<sequence>MVSETELIWLGAKGQTEFSTVELVIMPALAAGRDGSRLGRGKGYFDRAVAGNRAARVVVVHDSELFESVPTEEFDQFASAVVTCGETIHCDGRLN</sequence>
<dbReference type="InterPro" id="IPR037171">
    <property type="entry name" value="NagB/RpiA_transferase-like"/>
</dbReference>
<reference evidence="1" key="1">
    <citation type="submission" date="2020-05" db="EMBL/GenBank/DDBJ databases">
        <authorList>
            <person name="Chiriac C."/>
            <person name="Salcher M."/>
            <person name="Ghai R."/>
            <person name="Kavagutti S V."/>
        </authorList>
    </citation>
    <scope>NUCLEOTIDE SEQUENCE</scope>
</reference>
<dbReference type="EMBL" id="CAFBNO010000035">
    <property type="protein sequence ID" value="CAB4956897.1"/>
    <property type="molecule type" value="Genomic_DNA"/>
</dbReference>
<evidence type="ECO:0000313" key="1">
    <source>
        <dbReference type="EMBL" id="CAB4956897.1"/>
    </source>
</evidence>
<gene>
    <name evidence="1" type="ORF">UFOPK3837_00806</name>
</gene>
<dbReference type="SUPFAM" id="SSF100950">
    <property type="entry name" value="NagB/RpiA/CoA transferase-like"/>
    <property type="match status" value="1"/>
</dbReference>
<protein>
    <submittedName>
        <fullName evidence="1">Unannotated protein</fullName>
    </submittedName>
</protein>
<dbReference type="Pfam" id="PF01812">
    <property type="entry name" value="5-FTHF_cyc-lig"/>
    <property type="match status" value="1"/>
</dbReference>
<name>A0A6J7KML6_9ZZZZ</name>